<dbReference type="Proteomes" id="UP000243688">
    <property type="component" value="Unassembled WGS sequence"/>
</dbReference>
<evidence type="ECO:0000313" key="1">
    <source>
        <dbReference type="EMBL" id="PDO09311.1"/>
    </source>
</evidence>
<reference evidence="1 2" key="1">
    <citation type="submission" date="2016-12" db="EMBL/GenBank/DDBJ databases">
        <title>Candidatus Reconcilibacillus cellulovorans genome.</title>
        <authorList>
            <person name="Kolinko S."/>
            <person name="Wu Y.-W."/>
            <person name="Tachea F."/>
            <person name="Denzel E."/>
            <person name="Hiras J."/>
            <person name="Baecker N."/>
            <person name="Chan L.J."/>
            <person name="Eichorst S.A."/>
            <person name="Frey D."/>
            <person name="Adams P.D."/>
            <person name="Pray T."/>
            <person name="Tanjore D."/>
            <person name="Petzold C.J."/>
            <person name="Gladden J.M."/>
            <person name="Simmons B.A."/>
            <person name="Singer S.W."/>
        </authorList>
    </citation>
    <scope>NUCLEOTIDE SEQUENCE [LARGE SCALE GENOMIC DNA]</scope>
    <source>
        <strain evidence="1">JTherm</strain>
    </source>
</reference>
<name>A0A2A6DWZ5_9BACL</name>
<dbReference type="Gene3D" id="1.20.5.850">
    <property type="entry name" value="Rbstp2229 protein"/>
    <property type="match status" value="1"/>
</dbReference>
<evidence type="ECO:0000313" key="2">
    <source>
        <dbReference type="Proteomes" id="UP000243688"/>
    </source>
</evidence>
<dbReference type="EMBL" id="MOXJ01000047">
    <property type="protein sequence ID" value="PDO09311.1"/>
    <property type="molecule type" value="Genomic_DNA"/>
</dbReference>
<sequence length="138" mass="16102">MSQSAFITFVEESAVQGVTLEELKNQLLHYREQLERTGQQLGWNYAAAAFPYTIVEPEEGKGRWFYLKGNNELYRYILFGVGNREVDGAVRRHVQVTLHDDCTHGDKAKANEFCKYLAKTWKAELRLFNGRVFHYNHK</sequence>
<dbReference type="Gene3D" id="3.30.310.120">
    <property type="entry name" value="Rbstp2229 like protein"/>
    <property type="match status" value="1"/>
</dbReference>
<proteinExistence type="predicted"/>
<dbReference type="SUPFAM" id="SSF111171">
    <property type="entry name" value="Rbstp2229 protein"/>
    <property type="match status" value="1"/>
</dbReference>
<comment type="caution">
    <text evidence="1">The sequence shown here is derived from an EMBL/GenBank/DDBJ whole genome shotgun (WGS) entry which is preliminary data.</text>
</comment>
<dbReference type="AlphaFoldDB" id="A0A2A6DWZ5"/>
<dbReference type="Pfam" id="PF08968">
    <property type="entry name" value="DUF1885"/>
    <property type="match status" value="1"/>
</dbReference>
<organism evidence="1 2">
    <name type="scientific">Candidatus Reconcilbacillus cellulovorans</name>
    <dbReference type="NCBI Taxonomy" id="1906605"/>
    <lineage>
        <taxon>Bacteria</taxon>
        <taxon>Bacillati</taxon>
        <taxon>Bacillota</taxon>
        <taxon>Bacilli</taxon>
        <taxon>Bacillales</taxon>
        <taxon>Paenibacillaceae</taxon>
        <taxon>Candidatus Reconcilbacillus</taxon>
    </lineage>
</organism>
<dbReference type="InterPro" id="IPR036294">
    <property type="entry name" value="Rbstp2229-like_sf"/>
</dbReference>
<accession>A0A2A6DWZ5</accession>
<gene>
    <name evidence="1" type="ORF">BLM47_13265</name>
</gene>
<evidence type="ECO:0008006" key="3">
    <source>
        <dbReference type="Google" id="ProtNLM"/>
    </source>
</evidence>
<protein>
    <recommendedName>
        <fullName evidence="3">DUF1885 domain-containing protein</fullName>
    </recommendedName>
</protein>
<dbReference type="InterPro" id="IPR015062">
    <property type="entry name" value="DUF1885"/>
</dbReference>